<evidence type="ECO:0000313" key="5">
    <source>
        <dbReference type="EMBL" id="MBL0374167.1"/>
    </source>
</evidence>
<feature type="domain" description="HTH gntR-type" evidence="4">
    <location>
        <begin position="80"/>
        <end position="152"/>
    </location>
</feature>
<keyword evidence="1" id="KW-0805">Transcription regulation</keyword>
<dbReference type="Pfam" id="PF07729">
    <property type="entry name" value="FCD"/>
    <property type="match status" value="1"/>
</dbReference>
<evidence type="ECO:0000256" key="3">
    <source>
        <dbReference type="ARBA" id="ARBA00023163"/>
    </source>
</evidence>
<accession>A0A937CR98</accession>
<dbReference type="InterPro" id="IPR011711">
    <property type="entry name" value="GntR_C"/>
</dbReference>
<evidence type="ECO:0000313" key="6">
    <source>
        <dbReference type="Proteomes" id="UP000633219"/>
    </source>
</evidence>
<dbReference type="EMBL" id="JAEQNC010000011">
    <property type="protein sequence ID" value="MBL0374167.1"/>
    <property type="molecule type" value="Genomic_DNA"/>
</dbReference>
<sequence>MARQNTVFKEAYNRCLEDLGGKDSLPSEPELGEKYGISRTTVRAILSRMRDTGLITWDKRQKLVLRRPLDQDYFPDEETNSLNEIIEKSFMQRILTGDVEPGMQINEAELAREIGAGATSVREFLIRFSRFGLIEKRPNSHWILKGFTVDFALELCEVREMFELRSATAFAKLPVNHPAWADLDLIEDEHRDLIIDLDSRFKDFSPLDEKFHLLVHKASGNRFVIDFYDVIAFIFHYHFQWNKSQARSRNERALREHLDYIAALRSRDPQEIERACRRHLNSARETLIDALPR</sequence>
<reference evidence="5" key="1">
    <citation type="submission" date="2021-01" db="EMBL/GenBank/DDBJ databases">
        <title>Rhizobium sp. strain KVB221 16S ribosomal RNA gene Genome sequencing and assembly.</title>
        <authorList>
            <person name="Kang M."/>
        </authorList>
    </citation>
    <scope>NUCLEOTIDE SEQUENCE</scope>
    <source>
        <strain evidence="5">KVB221</strain>
    </source>
</reference>
<dbReference type="PRINTS" id="PR00035">
    <property type="entry name" value="HTHGNTR"/>
</dbReference>
<evidence type="ECO:0000259" key="4">
    <source>
        <dbReference type="PROSITE" id="PS50949"/>
    </source>
</evidence>
<evidence type="ECO:0000256" key="2">
    <source>
        <dbReference type="ARBA" id="ARBA00023125"/>
    </source>
</evidence>
<dbReference type="InterPro" id="IPR008920">
    <property type="entry name" value="TF_FadR/GntR_C"/>
</dbReference>
<dbReference type="SUPFAM" id="SSF46785">
    <property type="entry name" value="Winged helix' DNA-binding domain"/>
    <property type="match status" value="2"/>
</dbReference>
<dbReference type="Proteomes" id="UP000633219">
    <property type="component" value="Unassembled WGS sequence"/>
</dbReference>
<keyword evidence="3" id="KW-0804">Transcription</keyword>
<dbReference type="InterPro" id="IPR000524">
    <property type="entry name" value="Tscrpt_reg_HTH_GntR"/>
</dbReference>
<dbReference type="PROSITE" id="PS50949">
    <property type="entry name" value="HTH_GNTR"/>
    <property type="match status" value="1"/>
</dbReference>
<dbReference type="SUPFAM" id="SSF48008">
    <property type="entry name" value="GntR ligand-binding domain-like"/>
    <property type="match status" value="1"/>
</dbReference>
<dbReference type="InterPro" id="IPR036390">
    <property type="entry name" value="WH_DNA-bd_sf"/>
</dbReference>
<comment type="caution">
    <text evidence="5">The sequence shown here is derived from an EMBL/GenBank/DDBJ whole genome shotgun (WGS) entry which is preliminary data.</text>
</comment>
<dbReference type="PANTHER" id="PTHR43537">
    <property type="entry name" value="TRANSCRIPTIONAL REGULATOR, GNTR FAMILY"/>
    <property type="match status" value="1"/>
</dbReference>
<dbReference type="GO" id="GO:0003700">
    <property type="term" value="F:DNA-binding transcription factor activity"/>
    <property type="evidence" value="ECO:0007669"/>
    <property type="project" value="InterPro"/>
</dbReference>
<gene>
    <name evidence="5" type="ORF">JJB09_19260</name>
</gene>
<dbReference type="Gene3D" id="1.10.10.10">
    <property type="entry name" value="Winged helix-like DNA-binding domain superfamily/Winged helix DNA-binding domain"/>
    <property type="match status" value="2"/>
</dbReference>
<dbReference type="Gene3D" id="1.20.120.530">
    <property type="entry name" value="GntR ligand-binding domain-like"/>
    <property type="match status" value="1"/>
</dbReference>
<dbReference type="SMART" id="SM00895">
    <property type="entry name" value="FCD"/>
    <property type="match status" value="1"/>
</dbReference>
<dbReference type="AlphaFoldDB" id="A0A937CR98"/>
<keyword evidence="2" id="KW-0238">DNA-binding</keyword>
<keyword evidence="6" id="KW-1185">Reference proteome</keyword>
<dbReference type="RefSeq" id="WP_201661964.1">
    <property type="nucleotide sequence ID" value="NZ_JAEQNC010000011.1"/>
</dbReference>
<name>A0A937CR98_9HYPH</name>
<evidence type="ECO:0000256" key="1">
    <source>
        <dbReference type="ARBA" id="ARBA00023015"/>
    </source>
</evidence>
<organism evidence="5 6">
    <name type="scientific">Rhizobium setariae</name>
    <dbReference type="NCBI Taxonomy" id="2801340"/>
    <lineage>
        <taxon>Bacteria</taxon>
        <taxon>Pseudomonadati</taxon>
        <taxon>Pseudomonadota</taxon>
        <taxon>Alphaproteobacteria</taxon>
        <taxon>Hyphomicrobiales</taxon>
        <taxon>Rhizobiaceae</taxon>
        <taxon>Rhizobium/Agrobacterium group</taxon>
        <taxon>Rhizobium</taxon>
    </lineage>
</organism>
<dbReference type="GO" id="GO:0003677">
    <property type="term" value="F:DNA binding"/>
    <property type="evidence" value="ECO:0007669"/>
    <property type="project" value="UniProtKB-KW"/>
</dbReference>
<dbReference type="Pfam" id="PF00392">
    <property type="entry name" value="GntR"/>
    <property type="match status" value="2"/>
</dbReference>
<dbReference type="PANTHER" id="PTHR43537:SF51">
    <property type="entry name" value="HTH-TYPE TRANSCRIPTIONAL REGULATOR LGOR-RELATED"/>
    <property type="match status" value="1"/>
</dbReference>
<proteinExistence type="predicted"/>
<dbReference type="InterPro" id="IPR036388">
    <property type="entry name" value="WH-like_DNA-bd_sf"/>
</dbReference>
<protein>
    <submittedName>
        <fullName evidence="5">GntR family transcriptional regulator</fullName>
    </submittedName>
</protein>